<dbReference type="Proteomes" id="UP000023152">
    <property type="component" value="Unassembled WGS sequence"/>
</dbReference>
<reference evidence="1 2" key="1">
    <citation type="journal article" date="2013" name="Curr. Biol.">
        <title>The Genome of the Foraminiferan Reticulomyxa filosa.</title>
        <authorList>
            <person name="Glockner G."/>
            <person name="Hulsmann N."/>
            <person name="Schleicher M."/>
            <person name="Noegel A.A."/>
            <person name="Eichinger L."/>
            <person name="Gallinger C."/>
            <person name="Pawlowski J."/>
            <person name="Sierra R."/>
            <person name="Euteneuer U."/>
            <person name="Pillet L."/>
            <person name="Moustafa A."/>
            <person name="Platzer M."/>
            <person name="Groth M."/>
            <person name="Szafranski K."/>
            <person name="Schliwa M."/>
        </authorList>
    </citation>
    <scope>NUCLEOTIDE SEQUENCE [LARGE SCALE GENOMIC DNA]</scope>
</reference>
<sequence length="165" mass="19618">MKKKKKKKKMIHDSLRRYKDLVQYLRRLDKTRSNEVRASYETSYQTMYSKELKRFFHKLSDRLLSDSKLTRMNSLHPYVLEDFVKRNTDDEEKSEGSTMFALFRNVTTPAESKTIQLDTMLFYISFLSVTKAFRVALKQVLPLVLSEIEFLRGYFAVTNDSQETE</sequence>
<proteinExistence type="predicted"/>
<dbReference type="GO" id="GO:0000145">
    <property type="term" value="C:exocyst"/>
    <property type="evidence" value="ECO:0007669"/>
    <property type="project" value="TreeGrafter"/>
</dbReference>
<organism evidence="1 2">
    <name type="scientific">Reticulomyxa filosa</name>
    <dbReference type="NCBI Taxonomy" id="46433"/>
    <lineage>
        <taxon>Eukaryota</taxon>
        <taxon>Sar</taxon>
        <taxon>Rhizaria</taxon>
        <taxon>Retaria</taxon>
        <taxon>Foraminifera</taxon>
        <taxon>Monothalamids</taxon>
        <taxon>Reticulomyxidae</taxon>
        <taxon>Reticulomyxa</taxon>
    </lineage>
</organism>
<gene>
    <name evidence="1" type="ORF">RFI_20118</name>
</gene>
<dbReference type="GO" id="GO:0005886">
    <property type="term" value="C:plasma membrane"/>
    <property type="evidence" value="ECO:0007669"/>
    <property type="project" value="TreeGrafter"/>
</dbReference>
<dbReference type="EMBL" id="ASPP01017091">
    <property type="protein sequence ID" value="ETO17212.1"/>
    <property type="molecule type" value="Genomic_DNA"/>
</dbReference>
<dbReference type="GO" id="GO:0006887">
    <property type="term" value="P:exocytosis"/>
    <property type="evidence" value="ECO:0007669"/>
    <property type="project" value="TreeGrafter"/>
</dbReference>
<dbReference type="GO" id="GO:0006893">
    <property type="term" value="P:Golgi to plasma membrane transport"/>
    <property type="evidence" value="ECO:0007669"/>
    <property type="project" value="TreeGrafter"/>
</dbReference>
<feature type="non-terminal residue" evidence="1">
    <location>
        <position position="165"/>
    </location>
</feature>
<comment type="caution">
    <text evidence="1">The sequence shown here is derived from an EMBL/GenBank/DDBJ whole genome shotgun (WGS) entry which is preliminary data.</text>
</comment>
<keyword evidence="2" id="KW-1185">Reference proteome</keyword>
<protein>
    <submittedName>
        <fullName evidence="1">Uncharacterized protein</fullName>
    </submittedName>
</protein>
<evidence type="ECO:0000313" key="2">
    <source>
        <dbReference type="Proteomes" id="UP000023152"/>
    </source>
</evidence>
<accession>X6MUS1</accession>
<evidence type="ECO:0000313" key="1">
    <source>
        <dbReference type="EMBL" id="ETO17212.1"/>
    </source>
</evidence>
<dbReference type="PANTHER" id="PTHR16092">
    <property type="entry name" value="SEC3/SYNTAXIN-RELATED"/>
    <property type="match status" value="1"/>
</dbReference>
<name>X6MUS1_RETFI</name>
<dbReference type="AlphaFoldDB" id="X6MUS1"/>
<dbReference type="PANTHER" id="PTHR16092:SF14">
    <property type="entry name" value="EXOCYST COMPLEX COMPONENT 1 ISOFORM X1"/>
    <property type="match status" value="1"/>
</dbReference>
<dbReference type="GO" id="GO:0005546">
    <property type="term" value="F:phosphatidylinositol-4,5-bisphosphate binding"/>
    <property type="evidence" value="ECO:0007669"/>
    <property type="project" value="TreeGrafter"/>
</dbReference>